<organism evidence="2 3">
    <name type="scientific">Orbilia oligospora</name>
    <name type="common">Nematode-trapping fungus</name>
    <name type="synonym">Arthrobotrys oligospora</name>
    <dbReference type="NCBI Taxonomy" id="2813651"/>
    <lineage>
        <taxon>Eukaryota</taxon>
        <taxon>Fungi</taxon>
        <taxon>Dikarya</taxon>
        <taxon>Ascomycota</taxon>
        <taxon>Pezizomycotina</taxon>
        <taxon>Orbiliomycetes</taxon>
        <taxon>Orbiliales</taxon>
        <taxon>Orbiliaceae</taxon>
        <taxon>Orbilia</taxon>
    </lineage>
</organism>
<dbReference type="SMART" id="SM00225">
    <property type="entry name" value="BTB"/>
    <property type="match status" value="1"/>
</dbReference>
<comment type="caution">
    <text evidence="2">The sequence shown here is derived from an EMBL/GenBank/DDBJ whole genome shotgun (WGS) entry which is preliminary data.</text>
</comment>
<name>A0A7C8JP11_ORBOL</name>
<accession>A0A7C8JP11</accession>
<dbReference type="AlphaFoldDB" id="A0A7C8JP11"/>
<protein>
    <recommendedName>
        <fullName evidence="1">BTB domain-containing protein</fullName>
    </recommendedName>
</protein>
<dbReference type="InterPro" id="IPR011333">
    <property type="entry name" value="SKP1/BTB/POZ_sf"/>
</dbReference>
<proteinExistence type="predicted"/>
<dbReference type="CDD" id="cd18186">
    <property type="entry name" value="BTB_POZ_ZBTB_KLHL-like"/>
    <property type="match status" value="1"/>
</dbReference>
<dbReference type="Gene3D" id="3.30.710.10">
    <property type="entry name" value="Potassium Channel Kv1.1, Chain A"/>
    <property type="match status" value="1"/>
</dbReference>
<sequence>MSVSAIEDDFGVALLVATPKAVKYSSETSSIQQNNAGKASDKKSQEAISAKSVLGHMLKDPGFTDVIVYVGRDREPFHLHRDVICQTSEFFRAACKPGSFKESIEKEIELPSIHPTTFRKVISWQYQQGYETHWTHGFNDYIVFKAADFLQIQGLRQEVLKSLGAMSQRCNNFCHSSHNDIQKFVDKFAKICGLCCNSDLPTLAPIANEIGTHWKVEAGETLNSFKSGAYGGTFAAVMLEALALRHNLCYRCGF</sequence>
<dbReference type="Proteomes" id="UP000475325">
    <property type="component" value="Unassembled WGS sequence"/>
</dbReference>
<evidence type="ECO:0000313" key="2">
    <source>
        <dbReference type="EMBL" id="KAF3104974.1"/>
    </source>
</evidence>
<evidence type="ECO:0000313" key="3">
    <source>
        <dbReference type="Proteomes" id="UP000475325"/>
    </source>
</evidence>
<dbReference type="InterPro" id="IPR000210">
    <property type="entry name" value="BTB/POZ_dom"/>
</dbReference>
<dbReference type="SUPFAM" id="SSF54695">
    <property type="entry name" value="POZ domain"/>
    <property type="match status" value="1"/>
</dbReference>
<feature type="domain" description="BTB" evidence="1">
    <location>
        <begin position="64"/>
        <end position="126"/>
    </location>
</feature>
<dbReference type="PANTHER" id="PTHR47843">
    <property type="entry name" value="BTB DOMAIN-CONTAINING PROTEIN-RELATED"/>
    <property type="match status" value="1"/>
</dbReference>
<dbReference type="Pfam" id="PF00651">
    <property type="entry name" value="BTB"/>
    <property type="match status" value="1"/>
</dbReference>
<dbReference type="PROSITE" id="PS50097">
    <property type="entry name" value="BTB"/>
    <property type="match status" value="1"/>
</dbReference>
<dbReference type="EMBL" id="WIQW01000015">
    <property type="protein sequence ID" value="KAF3104974.1"/>
    <property type="molecule type" value="Genomic_DNA"/>
</dbReference>
<gene>
    <name evidence="2" type="ORF">TWF102_002735</name>
</gene>
<reference evidence="2 3" key="1">
    <citation type="submission" date="2019-06" db="EMBL/GenBank/DDBJ databases">
        <authorList>
            <person name="Palmer J.M."/>
        </authorList>
    </citation>
    <scope>NUCLEOTIDE SEQUENCE [LARGE SCALE GENOMIC DNA]</scope>
    <source>
        <strain evidence="2 3">TWF102</strain>
    </source>
</reference>
<evidence type="ECO:0000259" key="1">
    <source>
        <dbReference type="PROSITE" id="PS50097"/>
    </source>
</evidence>